<keyword evidence="1" id="KW-0812">Transmembrane</keyword>
<keyword evidence="1" id="KW-0472">Membrane</keyword>
<dbReference type="AlphaFoldDB" id="A0AAP2S0P1"/>
<feature type="transmembrane region" description="Helical" evidence="1">
    <location>
        <begin position="83"/>
        <end position="100"/>
    </location>
</feature>
<evidence type="ECO:0000313" key="3">
    <source>
        <dbReference type="EMBL" id="MCF5655388.1"/>
    </source>
</evidence>
<feature type="domain" description="DUF2231" evidence="2">
    <location>
        <begin position="14"/>
        <end position="133"/>
    </location>
</feature>
<dbReference type="EMBL" id="WJZX01000028">
    <property type="protein sequence ID" value="MCF5655388.1"/>
    <property type="molecule type" value="Genomic_DNA"/>
</dbReference>
<name>A0AAP2S0P1_9PSED</name>
<dbReference type="Proteomes" id="UP000814126">
    <property type="component" value="Unassembled WGS sequence"/>
</dbReference>
<dbReference type="InterPro" id="IPR016923">
    <property type="entry name" value="UCP029509"/>
</dbReference>
<keyword evidence="1" id="KW-1133">Transmembrane helix</keyword>
<dbReference type="RefSeq" id="WP_236325721.1">
    <property type="nucleotide sequence ID" value="NZ_CP142150.1"/>
</dbReference>
<evidence type="ECO:0000313" key="4">
    <source>
        <dbReference type="Proteomes" id="UP000814126"/>
    </source>
</evidence>
<comment type="caution">
    <text evidence="3">The sequence shown here is derived from an EMBL/GenBank/DDBJ whole genome shotgun (WGS) entry which is preliminary data.</text>
</comment>
<evidence type="ECO:0000256" key="1">
    <source>
        <dbReference type="SAM" id="Phobius"/>
    </source>
</evidence>
<gene>
    <name evidence="3" type="ORF">GIV46_10155</name>
</gene>
<accession>A0AAP2S0P1</accession>
<evidence type="ECO:0000259" key="2">
    <source>
        <dbReference type="Pfam" id="PF09990"/>
    </source>
</evidence>
<dbReference type="Pfam" id="PF09990">
    <property type="entry name" value="DUF2231"/>
    <property type="match status" value="1"/>
</dbReference>
<sequence length="138" mass="14601">MTTLPAYRRITPGPLHATLLAGTVPLFLGALLSDIAYTQTFQIQWANFASWLIAGALVFCGLALLCALVNLLRAERKAGAPALYVLLLLVTWILGLVNAFQHAKDAYAAMPAGLVLSAIVLLLTLTATWIGLRAGGGK</sequence>
<proteinExistence type="predicted"/>
<dbReference type="InterPro" id="IPR019251">
    <property type="entry name" value="DUF2231_TM"/>
</dbReference>
<protein>
    <recommendedName>
        <fullName evidence="2">DUF2231 domain-containing protein</fullName>
    </recommendedName>
</protein>
<dbReference type="PIRSF" id="PIRSF029509">
    <property type="entry name" value="UCP029509"/>
    <property type="match status" value="1"/>
</dbReference>
<feature type="transmembrane region" description="Helical" evidence="1">
    <location>
        <begin position="48"/>
        <end position="71"/>
    </location>
</feature>
<feature type="transmembrane region" description="Helical" evidence="1">
    <location>
        <begin position="106"/>
        <end position="132"/>
    </location>
</feature>
<reference evidence="3" key="1">
    <citation type="submission" date="2019-11" db="EMBL/GenBank/DDBJ databases">
        <title>Epiphytic Pseudomonas syringae from cherry orchards.</title>
        <authorList>
            <person name="Hulin M.T."/>
        </authorList>
    </citation>
    <scope>NUCLEOTIDE SEQUENCE</scope>
    <source>
        <strain evidence="3">PA-2-1F</strain>
    </source>
</reference>
<organism evidence="3 4">
    <name type="scientific">Pseudomonas poae</name>
    <dbReference type="NCBI Taxonomy" id="200451"/>
    <lineage>
        <taxon>Bacteria</taxon>
        <taxon>Pseudomonadati</taxon>
        <taxon>Pseudomonadota</taxon>
        <taxon>Gammaproteobacteria</taxon>
        <taxon>Pseudomonadales</taxon>
        <taxon>Pseudomonadaceae</taxon>
        <taxon>Pseudomonas</taxon>
    </lineage>
</organism>